<dbReference type="InterPro" id="IPR018044">
    <property type="entry name" value="Peptidase_S11"/>
</dbReference>
<evidence type="ECO:0000256" key="6">
    <source>
        <dbReference type="ARBA" id="ARBA00023316"/>
    </source>
</evidence>
<dbReference type="GO" id="GO:0008360">
    <property type="term" value="P:regulation of cell shape"/>
    <property type="evidence" value="ECO:0007669"/>
    <property type="project" value="UniProtKB-KW"/>
</dbReference>
<evidence type="ECO:0000313" key="13">
    <source>
        <dbReference type="Proteomes" id="UP000295443"/>
    </source>
</evidence>
<feature type="compositionally biased region" description="Polar residues" evidence="10">
    <location>
        <begin position="1"/>
        <end position="12"/>
    </location>
</feature>
<feature type="compositionally biased region" description="Basic residues" evidence="10">
    <location>
        <begin position="21"/>
        <end position="39"/>
    </location>
</feature>
<dbReference type="InterPro" id="IPR012338">
    <property type="entry name" value="Beta-lactam/transpept-like"/>
</dbReference>
<sequence length="353" mass="38073">MAQSAGTASVKPSAQAGKTVAKAKKKVSRVTSKKRYRARTHKRVVSETQERRLHMSQSLAQAPLEVSYGVVESSALNLRSAAVMVVDQKTGEALYAKNPDVATPIASITKLMTSMVVLDAGLPMTEEIVIGNEDVDRLKGSSSRLALGTTLSREELLHLALIASENRAASALSRSYPGGRPAFVQAMNAKAAALGMSHTWFVDGTGLDSSNRSTAADLVKLVDAASSYPLLRQITSTGQYGVTMPGRQVVRVKDHGRVRRVSREVMRQVAFNNTNALTRSPSWNIGLSKTGYINEAGHCLVMQANIADRPVIMVLLDSWGKLSRIGDAARVRKWLESQFSSGRLARLGDDPSV</sequence>
<dbReference type="GO" id="GO:0009252">
    <property type="term" value="P:peptidoglycan biosynthetic process"/>
    <property type="evidence" value="ECO:0007669"/>
    <property type="project" value="UniProtKB-KW"/>
</dbReference>
<evidence type="ECO:0000256" key="10">
    <source>
        <dbReference type="SAM" id="MobiDB-lite"/>
    </source>
</evidence>
<dbReference type="PANTHER" id="PTHR21581">
    <property type="entry name" value="D-ALANYL-D-ALANINE CARBOXYPEPTIDASE"/>
    <property type="match status" value="1"/>
</dbReference>
<feature type="active site" description="Acyl-ester intermediate" evidence="7">
    <location>
        <position position="107"/>
    </location>
</feature>
<dbReference type="GO" id="GO:0071555">
    <property type="term" value="P:cell wall organization"/>
    <property type="evidence" value="ECO:0007669"/>
    <property type="project" value="UniProtKB-KW"/>
</dbReference>
<name>A0A4R1BIW5_9PROT</name>
<keyword evidence="6" id="KW-0961">Cell wall biogenesis/degradation</keyword>
<dbReference type="InterPro" id="IPR001967">
    <property type="entry name" value="Peptidase_S11_N"/>
</dbReference>
<feature type="active site" evidence="7">
    <location>
        <position position="164"/>
    </location>
</feature>
<keyword evidence="3" id="KW-0378">Hydrolase</keyword>
<dbReference type="EMBL" id="SJZB01000014">
    <property type="protein sequence ID" value="TCJ17243.1"/>
    <property type="molecule type" value="Genomic_DNA"/>
</dbReference>
<feature type="domain" description="Peptidase S11 D-alanyl-D-alanine carboxypeptidase A N-terminal" evidence="11">
    <location>
        <begin position="73"/>
        <end position="317"/>
    </location>
</feature>
<evidence type="ECO:0000256" key="5">
    <source>
        <dbReference type="ARBA" id="ARBA00022984"/>
    </source>
</evidence>
<keyword evidence="2" id="KW-0732">Signal</keyword>
<dbReference type="Proteomes" id="UP000295443">
    <property type="component" value="Unassembled WGS sequence"/>
</dbReference>
<dbReference type="AlphaFoldDB" id="A0A4R1BIW5"/>
<evidence type="ECO:0000256" key="4">
    <source>
        <dbReference type="ARBA" id="ARBA00022960"/>
    </source>
</evidence>
<dbReference type="PRINTS" id="PR00725">
    <property type="entry name" value="DADACBPTASE1"/>
</dbReference>
<comment type="caution">
    <text evidence="12">The sequence shown here is derived from an EMBL/GenBank/DDBJ whole genome shotgun (WGS) entry which is preliminary data.</text>
</comment>
<dbReference type="SUPFAM" id="SSF56601">
    <property type="entry name" value="beta-lactamase/transpeptidase-like"/>
    <property type="match status" value="1"/>
</dbReference>
<evidence type="ECO:0000259" key="11">
    <source>
        <dbReference type="Pfam" id="PF00768"/>
    </source>
</evidence>
<dbReference type="PANTHER" id="PTHR21581:SF26">
    <property type="entry name" value="D-ALANYL-D-ALANINE ENDOPEPTIDASE"/>
    <property type="match status" value="1"/>
</dbReference>
<evidence type="ECO:0000256" key="7">
    <source>
        <dbReference type="PIRSR" id="PIRSR618044-1"/>
    </source>
</evidence>
<evidence type="ECO:0000256" key="1">
    <source>
        <dbReference type="ARBA" id="ARBA00007164"/>
    </source>
</evidence>
<dbReference type="Pfam" id="PF00768">
    <property type="entry name" value="Peptidase_S11"/>
    <property type="match status" value="1"/>
</dbReference>
<keyword evidence="13" id="KW-1185">Reference proteome</keyword>
<feature type="binding site" evidence="8">
    <location>
        <position position="289"/>
    </location>
    <ligand>
        <name>substrate</name>
    </ligand>
</feature>
<feature type="active site" description="Proton acceptor" evidence="7">
    <location>
        <position position="110"/>
    </location>
</feature>
<protein>
    <submittedName>
        <fullName evidence="12">Peptidase S11</fullName>
    </submittedName>
</protein>
<dbReference type="GO" id="GO:0006508">
    <property type="term" value="P:proteolysis"/>
    <property type="evidence" value="ECO:0007669"/>
    <property type="project" value="InterPro"/>
</dbReference>
<comment type="similarity">
    <text evidence="1 9">Belongs to the peptidase S11 family.</text>
</comment>
<dbReference type="GO" id="GO:0009002">
    <property type="term" value="F:serine-type D-Ala-D-Ala carboxypeptidase activity"/>
    <property type="evidence" value="ECO:0007669"/>
    <property type="project" value="InterPro"/>
</dbReference>
<proteinExistence type="inferred from homology"/>
<keyword evidence="4" id="KW-0133">Cell shape</keyword>
<feature type="region of interest" description="Disordered" evidence="10">
    <location>
        <begin position="1"/>
        <end position="39"/>
    </location>
</feature>
<accession>A0A4R1BIW5</accession>
<evidence type="ECO:0000256" key="2">
    <source>
        <dbReference type="ARBA" id="ARBA00022729"/>
    </source>
</evidence>
<gene>
    <name evidence="12" type="ORF">EZJ19_04055</name>
</gene>
<reference evidence="12 13" key="1">
    <citation type="submission" date="2019-03" db="EMBL/GenBank/DDBJ databases">
        <title>Genome sequence of Thiobacillaceae bacterium LSR1, a sulfur-oxidizing bacterium isolated from freshwater sediment.</title>
        <authorList>
            <person name="Li S."/>
        </authorList>
    </citation>
    <scope>NUCLEOTIDE SEQUENCE [LARGE SCALE GENOMIC DNA]</scope>
    <source>
        <strain evidence="12 13">LSR1</strain>
    </source>
</reference>
<organism evidence="12 13">
    <name type="scientific">Parasulfuritortus cantonensis</name>
    <dbReference type="NCBI Taxonomy" id="2528202"/>
    <lineage>
        <taxon>Bacteria</taxon>
        <taxon>Pseudomonadati</taxon>
        <taxon>Pseudomonadota</taxon>
        <taxon>Betaproteobacteria</taxon>
        <taxon>Nitrosomonadales</taxon>
        <taxon>Thiobacillaceae</taxon>
        <taxon>Parasulfuritortus</taxon>
    </lineage>
</organism>
<evidence type="ECO:0000256" key="9">
    <source>
        <dbReference type="RuleBase" id="RU004016"/>
    </source>
</evidence>
<evidence type="ECO:0000256" key="3">
    <source>
        <dbReference type="ARBA" id="ARBA00022801"/>
    </source>
</evidence>
<dbReference type="Gene3D" id="3.40.710.10">
    <property type="entry name" value="DD-peptidase/beta-lactamase superfamily"/>
    <property type="match status" value="1"/>
</dbReference>
<evidence type="ECO:0000256" key="8">
    <source>
        <dbReference type="PIRSR" id="PIRSR618044-2"/>
    </source>
</evidence>
<keyword evidence="5" id="KW-0573">Peptidoglycan synthesis</keyword>
<evidence type="ECO:0000313" key="12">
    <source>
        <dbReference type="EMBL" id="TCJ17243.1"/>
    </source>
</evidence>
<dbReference type="OrthoDB" id="5688590at2"/>